<keyword evidence="2" id="KW-1185">Reference proteome</keyword>
<dbReference type="EMBL" id="JAURUE010000002">
    <property type="protein sequence ID" value="MDP9615001.1"/>
    <property type="molecule type" value="Genomic_DNA"/>
</dbReference>
<proteinExistence type="predicted"/>
<sequence>MGLFQEEEASKLGAGPLLAYDLPRIELPLANQELIEILTSLAPELVWEPSEKPGRWRLAHAPALPEPLKIKELYDKIQGDNGLWLLTTDGDNYLTERNLDFLRTAGVVQCGLTQHGTDIYPTLPVPIYSGRVIDVLMERGVRFAAPPLYLRREIKEDL</sequence>
<accession>A0ABT9L2T3</accession>
<evidence type="ECO:0000313" key="1">
    <source>
        <dbReference type="EMBL" id="MDP9615001.1"/>
    </source>
</evidence>
<organism evidence="1 2">
    <name type="scientific">Streptomyces demainii</name>
    <dbReference type="NCBI Taxonomy" id="588122"/>
    <lineage>
        <taxon>Bacteria</taxon>
        <taxon>Bacillati</taxon>
        <taxon>Actinomycetota</taxon>
        <taxon>Actinomycetes</taxon>
        <taxon>Kitasatosporales</taxon>
        <taxon>Streptomycetaceae</taxon>
        <taxon>Streptomyces</taxon>
    </lineage>
</organism>
<gene>
    <name evidence="1" type="ORF">JOF35_007339</name>
</gene>
<dbReference type="Proteomes" id="UP001234880">
    <property type="component" value="Unassembled WGS sequence"/>
</dbReference>
<evidence type="ECO:0000313" key="2">
    <source>
        <dbReference type="Proteomes" id="UP001234880"/>
    </source>
</evidence>
<dbReference type="RefSeq" id="WP_307111923.1">
    <property type="nucleotide sequence ID" value="NZ_JAURUE010000002.1"/>
</dbReference>
<reference evidence="1 2" key="1">
    <citation type="submission" date="2023-07" db="EMBL/GenBank/DDBJ databases">
        <title>Sequencing the genomes of 1000 actinobacteria strains.</title>
        <authorList>
            <person name="Klenk H.-P."/>
        </authorList>
    </citation>
    <scope>NUCLEOTIDE SEQUENCE [LARGE SCALE GENOMIC DNA]</scope>
    <source>
        <strain evidence="1 2">DSM 41600</strain>
    </source>
</reference>
<name>A0ABT9L2T3_9ACTN</name>
<comment type="caution">
    <text evidence="1">The sequence shown here is derived from an EMBL/GenBank/DDBJ whole genome shotgun (WGS) entry which is preliminary data.</text>
</comment>
<protein>
    <submittedName>
        <fullName evidence="1">Uncharacterized protein</fullName>
    </submittedName>
</protein>